<evidence type="ECO:0000313" key="1">
    <source>
        <dbReference type="EMBL" id="GBN89932.1"/>
    </source>
</evidence>
<protein>
    <submittedName>
        <fullName evidence="1">Uncharacterized protein</fullName>
    </submittedName>
</protein>
<evidence type="ECO:0000313" key="2">
    <source>
        <dbReference type="Proteomes" id="UP000499080"/>
    </source>
</evidence>
<dbReference type="EMBL" id="BGPR01023052">
    <property type="protein sequence ID" value="GBN89932.1"/>
    <property type="molecule type" value="Genomic_DNA"/>
</dbReference>
<dbReference type="Proteomes" id="UP000499080">
    <property type="component" value="Unassembled WGS sequence"/>
</dbReference>
<accession>A0A4Y2SNM2</accession>
<sequence length="88" mass="10102">MARWNPIGTERYINSVTPQRSEFQVRKKEPSLKSHKDHNQFLSELLRILCGTTSGNRRRGGIEHAAILLPYLDPTLGNLKVKAIDVRY</sequence>
<comment type="caution">
    <text evidence="1">The sequence shown here is derived from an EMBL/GenBank/DDBJ whole genome shotgun (WGS) entry which is preliminary data.</text>
</comment>
<reference evidence="1 2" key="1">
    <citation type="journal article" date="2019" name="Sci. Rep.">
        <title>Orb-weaving spider Araneus ventricosus genome elucidates the spidroin gene catalogue.</title>
        <authorList>
            <person name="Kono N."/>
            <person name="Nakamura H."/>
            <person name="Ohtoshi R."/>
            <person name="Moran D.A.P."/>
            <person name="Shinohara A."/>
            <person name="Yoshida Y."/>
            <person name="Fujiwara M."/>
            <person name="Mori M."/>
            <person name="Tomita M."/>
            <person name="Arakawa K."/>
        </authorList>
    </citation>
    <scope>NUCLEOTIDE SEQUENCE [LARGE SCALE GENOMIC DNA]</scope>
</reference>
<dbReference type="AlphaFoldDB" id="A0A4Y2SNM2"/>
<proteinExistence type="predicted"/>
<gene>
    <name evidence="1" type="ORF">AVEN_15152_1</name>
</gene>
<name>A0A4Y2SNM2_ARAVE</name>
<organism evidence="1 2">
    <name type="scientific">Araneus ventricosus</name>
    <name type="common">Orbweaver spider</name>
    <name type="synonym">Epeira ventricosa</name>
    <dbReference type="NCBI Taxonomy" id="182803"/>
    <lineage>
        <taxon>Eukaryota</taxon>
        <taxon>Metazoa</taxon>
        <taxon>Ecdysozoa</taxon>
        <taxon>Arthropoda</taxon>
        <taxon>Chelicerata</taxon>
        <taxon>Arachnida</taxon>
        <taxon>Araneae</taxon>
        <taxon>Araneomorphae</taxon>
        <taxon>Entelegynae</taxon>
        <taxon>Araneoidea</taxon>
        <taxon>Araneidae</taxon>
        <taxon>Araneus</taxon>
    </lineage>
</organism>
<keyword evidence="2" id="KW-1185">Reference proteome</keyword>